<keyword evidence="5" id="KW-1185">Reference proteome</keyword>
<dbReference type="Proteomes" id="UP000467841">
    <property type="component" value="Unassembled WGS sequence"/>
</dbReference>
<dbReference type="GO" id="GO:0005681">
    <property type="term" value="C:spliceosomal complex"/>
    <property type="evidence" value="ECO:0007669"/>
    <property type="project" value="InterPro"/>
</dbReference>
<gene>
    <name evidence="4" type="ORF">MERR_LOCUS26414</name>
</gene>
<evidence type="ECO:0000256" key="1">
    <source>
        <dbReference type="ARBA" id="ARBA00010197"/>
    </source>
</evidence>
<comment type="similarity">
    <text evidence="1">Belongs to the SNW family.</text>
</comment>
<dbReference type="GO" id="GO:0000398">
    <property type="term" value="P:mRNA splicing, via spliceosome"/>
    <property type="evidence" value="ECO:0007669"/>
    <property type="project" value="InterPro"/>
</dbReference>
<dbReference type="InterPro" id="IPR017862">
    <property type="entry name" value="SKI-int_prot_SKIP"/>
</dbReference>
<comment type="caution">
    <text evidence="4">The sequence shown here is derived from an EMBL/GenBank/DDBJ whole genome shotgun (WGS) entry which is preliminary data.</text>
</comment>
<feature type="region of interest" description="Disordered" evidence="2">
    <location>
        <begin position="40"/>
        <end position="81"/>
    </location>
</feature>
<organism evidence="4 5">
    <name type="scientific">Microthlaspi erraticum</name>
    <dbReference type="NCBI Taxonomy" id="1685480"/>
    <lineage>
        <taxon>Eukaryota</taxon>
        <taxon>Viridiplantae</taxon>
        <taxon>Streptophyta</taxon>
        <taxon>Embryophyta</taxon>
        <taxon>Tracheophyta</taxon>
        <taxon>Spermatophyta</taxon>
        <taxon>Magnoliopsida</taxon>
        <taxon>eudicotyledons</taxon>
        <taxon>Gunneridae</taxon>
        <taxon>Pentapetalae</taxon>
        <taxon>rosids</taxon>
        <taxon>malvids</taxon>
        <taxon>Brassicales</taxon>
        <taxon>Brassicaceae</taxon>
        <taxon>Coluteocarpeae</taxon>
        <taxon>Microthlaspi</taxon>
    </lineage>
</organism>
<feature type="region of interest" description="Disordered" evidence="2">
    <location>
        <begin position="1"/>
        <end position="21"/>
    </location>
</feature>
<feature type="compositionally biased region" description="Polar residues" evidence="2">
    <location>
        <begin position="11"/>
        <end position="21"/>
    </location>
</feature>
<accession>A0A6D2J7Q2</accession>
<dbReference type="PANTHER" id="PTHR12096">
    <property type="entry name" value="NUCLEAR PROTEIN SKIP-RELATED"/>
    <property type="match status" value="1"/>
</dbReference>
<evidence type="ECO:0000259" key="3">
    <source>
        <dbReference type="Pfam" id="PF02731"/>
    </source>
</evidence>
<evidence type="ECO:0000313" key="4">
    <source>
        <dbReference type="EMBL" id="CAA7039179.1"/>
    </source>
</evidence>
<evidence type="ECO:0000256" key="2">
    <source>
        <dbReference type="SAM" id="MobiDB-lite"/>
    </source>
</evidence>
<evidence type="ECO:0000313" key="5">
    <source>
        <dbReference type="Proteomes" id="UP000467841"/>
    </source>
</evidence>
<dbReference type="OrthoDB" id="10266404at2759"/>
<dbReference type="EMBL" id="CACVBM020001207">
    <property type="protein sequence ID" value="CAA7039179.1"/>
    <property type="molecule type" value="Genomic_DNA"/>
</dbReference>
<dbReference type="InterPro" id="IPR004015">
    <property type="entry name" value="SKI-int_prot_SKIP_SNW-dom"/>
</dbReference>
<sequence length="157" mass="17820">MSSPAKPPTRTFYNHSNDPWFKNQSIESCVTVKPVPDYLKQRQGKFGDNKPSSKDERTQRKLEISLDPLDPANSSKHMGGPKAFGSLPVPVVYLPDVAVKNQEQDWTIPPCFSSWVKPEGCPATLELRLDSYERYLYHVEINDNFGKVAKVLIDYYG</sequence>
<dbReference type="AlphaFoldDB" id="A0A6D2J7Q2"/>
<feature type="compositionally biased region" description="Basic and acidic residues" evidence="2">
    <location>
        <begin position="45"/>
        <end position="64"/>
    </location>
</feature>
<proteinExistence type="inferred from homology"/>
<feature type="domain" description="SKI-interacting protein SKIP SNW" evidence="3">
    <location>
        <begin position="51"/>
        <end position="152"/>
    </location>
</feature>
<protein>
    <recommendedName>
        <fullName evidence="3">SKI-interacting protein SKIP SNW domain-containing protein</fullName>
    </recommendedName>
</protein>
<name>A0A6D2J7Q2_9BRAS</name>
<dbReference type="Pfam" id="PF02731">
    <property type="entry name" value="SKIP_SNW"/>
    <property type="match status" value="1"/>
</dbReference>
<reference evidence="4" key="1">
    <citation type="submission" date="2020-01" db="EMBL/GenBank/DDBJ databases">
        <authorList>
            <person name="Mishra B."/>
        </authorList>
    </citation>
    <scope>NUCLEOTIDE SEQUENCE [LARGE SCALE GENOMIC DNA]</scope>
</reference>